<dbReference type="InterPro" id="IPR051461">
    <property type="entry name" value="UPF0750_membrane"/>
</dbReference>
<gene>
    <name evidence="8" type="ORF">B5E88_05590</name>
</gene>
<keyword evidence="3 6" id="KW-0812">Transmembrane</keyword>
<keyword evidence="2" id="KW-1003">Cell membrane</keyword>
<evidence type="ECO:0000256" key="4">
    <source>
        <dbReference type="ARBA" id="ARBA00022989"/>
    </source>
</evidence>
<dbReference type="EMBL" id="NFLC01000008">
    <property type="protein sequence ID" value="OUQ10678.1"/>
    <property type="molecule type" value="Genomic_DNA"/>
</dbReference>
<dbReference type="Proteomes" id="UP000196074">
    <property type="component" value="Unassembled WGS sequence"/>
</dbReference>
<feature type="transmembrane region" description="Helical" evidence="6">
    <location>
        <begin position="60"/>
        <end position="84"/>
    </location>
</feature>
<sequence length="292" mass="32364">MAQKFFNLFPHADYAQKFSFAIVYALLAAISINFFYQPGHIYSSGITGVAQIITTLSGHYLPFTIPVSLGLLLLNVPLFLLGWFKIGHKFTIFTGITVILTSLFTQLLPEEVLSKDPIICAIFGGAVMGAGIGYALRNGLSSGGLDFVSIAIRKKTGKSVGSISIFFNVCIMFIAGILFGWAYALYSALAIFVCGKVTDAVYTKQKKMQVTIVTRFPNEVIEHIQEKMRRGITIIHEAEGAYRHEQQTVLITVVTRYELPMLRAAMKESDPHAFVSIAENVQILGRFYEEKL</sequence>
<evidence type="ECO:0000256" key="6">
    <source>
        <dbReference type="SAM" id="Phobius"/>
    </source>
</evidence>
<dbReference type="InterPro" id="IPR019264">
    <property type="entry name" value="DUF2179"/>
</dbReference>
<reference evidence="9" key="1">
    <citation type="submission" date="2017-04" db="EMBL/GenBank/DDBJ databases">
        <title>Function of individual gut microbiota members based on whole genome sequencing of pure cultures obtained from chicken caecum.</title>
        <authorList>
            <person name="Medvecky M."/>
            <person name="Cejkova D."/>
            <person name="Polansky O."/>
            <person name="Karasova D."/>
            <person name="Kubasova T."/>
            <person name="Cizek A."/>
            <person name="Rychlik I."/>
        </authorList>
    </citation>
    <scope>NUCLEOTIDE SEQUENCE [LARGE SCALE GENOMIC DNA]</scope>
    <source>
        <strain evidence="9">An144</strain>
    </source>
</reference>
<dbReference type="Pfam" id="PF02588">
    <property type="entry name" value="YitT_membrane"/>
    <property type="match status" value="1"/>
</dbReference>
<dbReference type="RefSeq" id="WP_047242919.1">
    <property type="nucleotide sequence ID" value="NZ_CP010060.1"/>
</dbReference>
<feature type="transmembrane region" description="Helical" evidence="6">
    <location>
        <begin position="165"/>
        <end position="186"/>
    </location>
</feature>
<dbReference type="InterPro" id="IPR003740">
    <property type="entry name" value="YitT"/>
</dbReference>
<feature type="transmembrane region" description="Helical" evidence="6">
    <location>
        <begin position="118"/>
        <end position="136"/>
    </location>
</feature>
<dbReference type="Pfam" id="PF10035">
    <property type="entry name" value="DUF2179"/>
    <property type="match status" value="1"/>
</dbReference>
<dbReference type="Gene3D" id="3.30.70.120">
    <property type="match status" value="1"/>
</dbReference>
<evidence type="ECO:0000256" key="3">
    <source>
        <dbReference type="ARBA" id="ARBA00022692"/>
    </source>
</evidence>
<comment type="caution">
    <text evidence="8">The sequence shown here is derived from an EMBL/GenBank/DDBJ whole genome shotgun (WGS) entry which is preliminary data.</text>
</comment>
<proteinExistence type="predicted"/>
<dbReference type="CDD" id="cd16380">
    <property type="entry name" value="YitT_C"/>
    <property type="match status" value="1"/>
</dbReference>
<keyword evidence="5 6" id="KW-0472">Membrane</keyword>
<feature type="transmembrane region" description="Helical" evidence="6">
    <location>
        <begin position="90"/>
        <end position="109"/>
    </location>
</feature>
<evidence type="ECO:0000256" key="5">
    <source>
        <dbReference type="ARBA" id="ARBA00023136"/>
    </source>
</evidence>
<evidence type="ECO:0000313" key="8">
    <source>
        <dbReference type="EMBL" id="OUQ10678.1"/>
    </source>
</evidence>
<dbReference type="GO" id="GO:0005886">
    <property type="term" value="C:plasma membrane"/>
    <property type="evidence" value="ECO:0007669"/>
    <property type="project" value="UniProtKB-SubCell"/>
</dbReference>
<name>A0A1Y4QZB6_9ENTE</name>
<evidence type="ECO:0000313" key="9">
    <source>
        <dbReference type="Proteomes" id="UP000196074"/>
    </source>
</evidence>
<dbReference type="PANTHER" id="PTHR33545:SF5">
    <property type="entry name" value="UPF0750 MEMBRANE PROTEIN YITT"/>
    <property type="match status" value="1"/>
</dbReference>
<dbReference type="InterPro" id="IPR015867">
    <property type="entry name" value="N-reg_PII/ATP_PRibTrfase_C"/>
</dbReference>
<keyword evidence="4 6" id="KW-1133">Transmembrane helix</keyword>
<accession>A0A1Y4QZB6</accession>
<evidence type="ECO:0000256" key="2">
    <source>
        <dbReference type="ARBA" id="ARBA00022475"/>
    </source>
</evidence>
<dbReference type="PANTHER" id="PTHR33545">
    <property type="entry name" value="UPF0750 MEMBRANE PROTEIN YITT-RELATED"/>
    <property type="match status" value="1"/>
</dbReference>
<protein>
    <recommendedName>
        <fullName evidence="7">DUF2179 domain-containing protein</fullName>
    </recommendedName>
</protein>
<feature type="domain" description="DUF2179" evidence="7">
    <location>
        <begin position="230"/>
        <end position="285"/>
    </location>
</feature>
<dbReference type="PIRSF" id="PIRSF006483">
    <property type="entry name" value="Membrane_protein_YitT"/>
    <property type="match status" value="1"/>
</dbReference>
<comment type="subcellular location">
    <subcellularLocation>
        <location evidence="1">Cell membrane</location>
        <topology evidence="1">Multi-pass membrane protein</topology>
    </subcellularLocation>
</comment>
<dbReference type="AlphaFoldDB" id="A0A1Y4QZB6"/>
<feature type="transmembrane region" description="Helical" evidence="6">
    <location>
        <begin position="18"/>
        <end position="36"/>
    </location>
</feature>
<organism evidence="8 9">
    <name type="scientific">Enterococcus cecorum</name>
    <dbReference type="NCBI Taxonomy" id="44008"/>
    <lineage>
        <taxon>Bacteria</taxon>
        <taxon>Bacillati</taxon>
        <taxon>Bacillota</taxon>
        <taxon>Bacilli</taxon>
        <taxon>Lactobacillales</taxon>
        <taxon>Enterococcaceae</taxon>
        <taxon>Enterococcus</taxon>
    </lineage>
</organism>
<evidence type="ECO:0000259" key="7">
    <source>
        <dbReference type="Pfam" id="PF10035"/>
    </source>
</evidence>
<evidence type="ECO:0000256" key="1">
    <source>
        <dbReference type="ARBA" id="ARBA00004651"/>
    </source>
</evidence>